<dbReference type="PANTHER" id="PTHR10083:SF374">
    <property type="entry name" value="BPTI_KUNITZ INHIBITOR DOMAIN-CONTAINING PROTEIN"/>
    <property type="match status" value="1"/>
</dbReference>
<evidence type="ECO:0000313" key="5">
    <source>
        <dbReference type="Proteomes" id="UP000085678"/>
    </source>
</evidence>
<evidence type="ECO:0000259" key="4">
    <source>
        <dbReference type="PROSITE" id="PS50279"/>
    </source>
</evidence>
<dbReference type="InterPro" id="IPR020901">
    <property type="entry name" value="Prtase_inh_Kunz-CS"/>
</dbReference>
<dbReference type="CDD" id="cd00109">
    <property type="entry name" value="Kunitz-type"/>
    <property type="match status" value="1"/>
</dbReference>
<keyword evidence="2" id="KW-1015">Disulfide bond</keyword>
<keyword evidence="5" id="KW-1185">Reference proteome</keyword>
<dbReference type="InterPro" id="IPR036880">
    <property type="entry name" value="Kunitz_BPTI_sf"/>
</dbReference>
<feature type="chain" id="PRO_5010335446" evidence="3">
    <location>
        <begin position="20"/>
        <end position="135"/>
    </location>
</feature>
<dbReference type="AlphaFoldDB" id="A0A1S3HK19"/>
<protein>
    <submittedName>
        <fullName evidence="6">Kunitz-type serine protease inhibitor Bt-KTI isoform X2</fullName>
    </submittedName>
</protein>
<feature type="domain" description="BPTI/Kunitz inhibitor" evidence="4">
    <location>
        <begin position="83"/>
        <end position="133"/>
    </location>
</feature>
<proteinExistence type="predicted"/>
<dbReference type="GeneID" id="106155185"/>
<dbReference type="PANTHER" id="PTHR10083">
    <property type="entry name" value="KUNITZ-TYPE PROTEASE INHIBITOR-RELATED"/>
    <property type="match status" value="1"/>
</dbReference>
<reference evidence="6" key="1">
    <citation type="journal article" date="2015" name="Nat. Commun.">
        <title>The Lingula genome provides insights into brachiopod evolution and the origin of phosphate biomineralization.</title>
        <authorList>
            <person name="Luo Y.J."/>
            <person name="Takeuchi T."/>
            <person name="Koyanagi R."/>
            <person name="Yamada L."/>
            <person name="Kanda M."/>
            <person name="Khalturina M."/>
            <person name="Fujie M."/>
            <person name="Yamasaki S.I."/>
            <person name="Endo K."/>
            <person name="Satoh N."/>
        </authorList>
    </citation>
    <scope>NUCLEOTIDE SEQUENCE</scope>
</reference>
<reference evidence="6" key="2">
    <citation type="submission" date="2025-08" db="UniProtKB">
        <authorList>
            <consortium name="RefSeq"/>
        </authorList>
    </citation>
    <scope>IDENTIFICATION</scope>
</reference>
<evidence type="ECO:0000313" key="6">
    <source>
        <dbReference type="RefSeq" id="XP_013385339.1"/>
    </source>
</evidence>
<dbReference type="SUPFAM" id="SSF57362">
    <property type="entry name" value="BPTI-like"/>
    <property type="match status" value="1"/>
</dbReference>
<dbReference type="GO" id="GO:0005615">
    <property type="term" value="C:extracellular space"/>
    <property type="evidence" value="ECO:0007669"/>
    <property type="project" value="TreeGrafter"/>
</dbReference>
<keyword evidence="6" id="KW-0722">Serine protease inhibitor</keyword>
<dbReference type="PROSITE" id="PS50279">
    <property type="entry name" value="BPTI_KUNITZ_2"/>
    <property type="match status" value="1"/>
</dbReference>
<organism evidence="5 6">
    <name type="scientific">Lingula anatina</name>
    <name type="common">Brachiopod</name>
    <name type="synonym">Lingula unguis</name>
    <dbReference type="NCBI Taxonomy" id="7574"/>
    <lineage>
        <taxon>Eukaryota</taxon>
        <taxon>Metazoa</taxon>
        <taxon>Spiralia</taxon>
        <taxon>Lophotrochozoa</taxon>
        <taxon>Brachiopoda</taxon>
        <taxon>Linguliformea</taxon>
        <taxon>Lingulata</taxon>
        <taxon>Lingulida</taxon>
        <taxon>Linguloidea</taxon>
        <taxon>Lingulidae</taxon>
        <taxon>Lingula</taxon>
    </lineage>
</organism>
<dbReference type="Pfam" id="PF00014">
    <property type="entry name" value="Kunitz_BPTI"/>
    <property type="match status" value="1"/>
</dbReference>
<accession>A0A1S3HK19</accession>
<dbReference type="RefSeq" id="XP_013385339.1">
    <property type="nucleotide sequence ID" value="XM_013529885.1"/>
</dbReference>
<feature type="signal peptide" evidence="3">
    <location>
        <begin position="1"/>
        <end position="19"/>
    </location>
</feature>
<dbReference type="OrthoDB" id="4473401at2759"/>
<dbReference type="PROSITE" id="PS00280">
    <property type="entry name" value="BPTI_KUNITZ_1"/>
    <property type="match status" value="1"/>
</dbReference>
<dbReference type="SMART" id="SM00131">
    <property type="entry name" value="KU"/>
    <property type="match status" value="1"/>
</dbReference>
<sequence length="135" mass="14295">MTATVTLGLVLLIICSAQGKVLPAGCAAVTCFAGQKCVTFPSPKCVTTCQTMDCPTGETCVQDKVMCIKAPCPQPEPRCVPICELPAVPGLCKAYMPSYFFNSKTGQCETFIYGGCGGNANRFKTLEDCQNACLM</sequence>
<keyword evidence="1 6" id="KW-0646">Protease inhibitor</keyword>
<gene>
    <name evidence="6" type="primary">LOC106155185</name>
</gene>
<dbReference type="Proteomes" id="UP000085678">
    <property type="component" value="Unplaced"/>
</dbReference>
<evidence type="ECO:0000256" key="1">
    <source>
        <dbReference type="ARBA" id="ARBA00022690"/>
    </source>
</evidence>
<dbReference type="GO" id="GO:0004867">
    <property type="term" value="F:serine-type endopeptidase inhibitor activity"/>
    <property type="evidence" value="ECO:0007669"/>
    <property type="project" value="UniProtKB-KW"/>
</dbReference>
<keyword evidence="3" id="KW-0732">Signal</keyword>
<dbReference type="InterPro" id="IPR050098">
    <property type="entry name" value="TFPI/VKTCI-like"/>
</dbReference>
<evidence type="ECO:0000256" key="2">
    <source>
        <dbReference type="ARBA" id="ARBA00023157"/>
    </source>
</evidence>
<dbReference type="InterPro" id="IPR002223">
    <property type="entry name" value="Kunitz_BPTI"/>
</dbReference>
<dbReference type="FunFam" id="4.10.410.10:FF:000021">
    <property type="entry name" value="Serine protease inhibitor, putative"/>
    <property type="match status" value="1"/>
</dbReference>
<dbReference type="PRINTS" id="PR00759">
    <property type="entry name" value="BASICPTASE"/>
</dbReference>
<name>A0A1S3HK19_LINAN</name>
<evidence type="ECO:0000256" key="3">
    <source>
        <dbReference type="SAM" id="SignalP"/>
    </source>
</evidence>
<dbReference type="Gene3D" id="4.10.410.10">
    <property type="entry name" value="Pancreatic trypsin inhibitor Kunitz domain"/>
    <property type="match status" value="1"/>
</dbReference>